<keyword evidence="3" id="KW-1185">Reference proteome</keyword>
<gene>
    <name evidence="2" type="ORF">PSON_ATCC_30995.1.T1310143</name>
</gene>
<feature type="transmembrane region" description="Helical" evidence="1">
    <location>
        <begin position="156"/>
        <end position="173"/>
    </location>
</feature>
<sequence length="266" mass="32010">MLAIFTYIFAHYFIKLIYKYCFTFKFLYYIKKSKSNLLKKIFIKIYYQIQQVLEFHKIKTIQVISQFFQANSCFKVFLFLYSSQQYGFRQNISIILSFIFLLIIVIIMINTFRGQFKKIKIDQLKNSQLETLILFKKIMFLFILIAIQAQPIVQCILLSFILCIYVGFLLANYKLDFDLLLKILLEIPVILFILINLFFCDDFEIFITPSKQIILGFFQICLLMLSLFAPIIKFTLKFYQNFSIYRKLREKKQITKTAKIFEILKW</sequence>
<keyword evidence="1" id="KW-0812">Transmembrane</keyword>
<dbReference type="EMBL" id="CAJJDN010000131">
    <property type="protein sequence ID" value="CAD8121343.1"/>
    <property type="molecule type" value="Genomic_DNA"/>
</dbReference>
<feature type="transmembrane region" description="Helical" evidence="1">
    <location>
        <begin position="94"/>
        <end position="112"/>
    </location>
</feature>
<evidence type="ECO:0000256" key="1">
    <source>
        <dbReference type="SAM" id="Phobius"/>
    </source>
</evidence>
<reference evidence="2" key="1">
    <citation type="submission" date="2021-01" db="EMBL/GenBank/DDBJ databases">
        <authorList>
            <consortium name="Genoscope - CEA"/>
            <person name="William W."/>
        </authorList>
    </citation>
    <scope>NUCLEOTIDE SEQUENCE</scope>
</reference>
<feature type="transmembrane region" description="Helical" evidence="1">
    <location>
        <begin position="133"/>
        <end position="150"/>
    </location>
</feature>
<evidence type="ECO:0008006" key="4">
    <source>
        <dbReference type="Google" id="ProtNLM"/>
    </source>
</evidence>
<name>A0A8S1R1W1_9CILI</name>
<keyword evidence="1" id="KW-1133">Transmembrane helix</keyword>
<accession>A0A8S1R1W1</accession>
<proteinExistence type="predicted"/>
<feature type="transmembrane region" description="Helical" evidence="1">
    <location>
        <begin position="214"/>
        <end position="236"/>
    </location>
</feature>
<evidence type="ECO:0000313" key="2">
    <source>
        <dbReference type="EMBL" id="CAD8121343.1"/>
    </source>
</evidence>
<keyword evidence="1" id="KW-0472">Membrane</keyword>
<organism evidence="2 3">
    <name type="scientific">Paramecium sonneborni</name>
    <dbReference type="NCBI Taxonomy" id="65129"/>
    <lineage>
        <taxon>Eukaryota</taxon>
        <taxon>Sar</taxon>
        <taxon>Alveolata</taxon>
        <taxon>Ciliophora</taxon>
        <taxon>Intramacronucleata</taxon>
        <taxon>Oligohymenophorea</taxon>
        <taxon>Peniculida</taxon>
        <taxon>Parameciidae</taxon>
        <taxon>Paramecium</taxon>
    </lineage>
</organism>
<dbReference type="AlphaFoldDB" id="A0A8S1R1W1"/>
<comment type="caution">
    <text evidence="2">The sequence shown here is derived from an EMBL/GenBank/DDBJ whole genome shotgun (WGS) entry which is preliminary data.</text>
</comment>
<feature type="transmembrane region" description="Helical" evidence="1">
    <location>
        <begin position="180"/>
        <end position="199"/>
    </location>
</feature>
<dbReference type="Proteomes" id="UP000692954">
    <property type="component" value="Unassembled WGS sequence"/>
</dbReference>
<protein>
    <recommendedName>
        <fullName evidence="4">Transmembrane protein</fullName>
    </recommendedName>
</protein>
<feature type="transmembrane region" description="Helical" evidence="1">
    <location>
        <begin position="12"/>
        <end position="30"/>
    </location>
</feature>
<evidence type="ECO:0000313" key="3">
    <source>
        <dbReference type="Proteomes" id="UP000692954"/>
    </source>
</evidence>